<accession>A0AAD4LRX4</accession>
<dbReference type="AlphaFoldDB" id="A0AAD4LRX4"/>
<protein>
    <recommendedName>
        <fullName evidence="4">Sld7 C-terminal domain-containing protein</fullName>
    </recommendedName>
</protein>
<keyword evidence="3" id="KW-1185">Reference proteome</keyword>
<name>A0AAD4LRX4_9AGAM</name>
<evidence type="ECO:0000256" key="1">
    <source>
        <dbReference type="SAM" id="MobiDB-lite"/>
    </source>
</evidence>
<dbReference type="Proteomes" id="UP001201163">
    <property type="component" value="Unassembled WGS sequence"/>
</dbReference>
<dbReference type="EMBL" id="JAKELL010000008">
    <property type="protein sequence ID" value="KAH8996843.1"/>
    <property type="molecule type" value="Genomic_DNA"/>
</dbReference>
<feature type="region of interest" description="Disordered" evidence="1">
    <location>
        <begin position="213"/>
        <end position="261"/>
    </location>
</feature>
<gene>
    <name evidence="2" type="ORF">EDB92DRAFT_1535110</name>
</gene>
<evidence type="ECO:0008006" key="4">
    <source>
        <dbReference type="Google" id="ProtNLM"/>
    </source>
</evidence>
<comment type="caution">
    <text evidence="2">The sequence shown here is derived from an EMBL/GenBank/DDBJ whole genome shotgun (WGS) entry which is preliminary data.</text>
</comment>
<sequence length="400" mass="44368">MRKDHNHHNKTWQRRVVSPTRTNNALVTACLRRVSIAMHDEAAKLTSYVFTPPSHRLLFRGSLSVPDSRLLLEGFSFTVPIDNTRSPSVRLLQNPLALSLESMRGRSLVLSGTTRVDAVRLDKMAEVDVDIHPSAFISRLYFENQLCSAPITSPLGHTDIGIRVALGDTDSQGASDVLIYGQLLEADIFAPSSSTSPHMLPTLQLRAARILTVPPKQQPRPPRPDDPSPRFPPTQMYARKRHADDSPSARLKRRKEDVMQQNARDGLTRIPSAGVIGNTNRPKLLSRAKTVQDDVFKVPSLPDPKGKGKAFDIAKELEKANKAVVKRAASDCLAKHGIHKADAEFKEIWGFIYRGTEFALSTDAVTCHRMSYSGEVCQNARRDVCEGNNGWRVEWITGGA</sequence>
<proteinExistence type="predicted"/>
<organism evidence="2 3">
    <name type="scientific">Lactarius akahatsu</name>
    <dbReference type="NCBI Taxonomy" id="416441"/>
    <lineage>
        <taxon>Eukaryota</taxon>
        <taxon>Fungi</taxon>
        <taxon>Dikarya</taxon>
        <taxon>Basidiomycota</taxon>
        <taxon>Agaricomycotina</taxon>
        <taxon>Agaricomycetes</taxon>
        <taxon>Russulales</taxon>
        <taxon>Russulaceae</taxon>
        <taxon>Lactarius</taxon>
    </lineage>
</organism>
<evidence type="ECO:0000313" key="2">
    <source>
        <dbReference type="EMBL" id="KAH8996843.1"/>
    </source>
</evidence>
<reference evidence="2" key="1">
    <citation type="submission" date="2022-01" db="EMBL/GenBank/DDBJ databases">
        <title>Comparative genomics reveals a dynamic genome evolution in the ectomycorrhizal milk-cap (Lactarius) mushrooms.</title>
        <authorList>
            <consortium name="DOE Joint Genome Institute"/>
            <person name="Lebreton A."/>
            <person name="Tang N."/>
            <person name="Kuo A."/>
            <person name="LaButti K."/>
            <person name="Drula E."/>
            <person name="Barry K."/>
            <person name="Clum A."/>
            <person name="Lipzen A."/>
            <person name="Mousain D."/>
            <person name="Ng V."/>
            <person name="Wang R."/>
            <person name="Wang X."/>
            <person name="Dai Y."/>
            <person name="Henrissat B."/>
            <person name="Grigoriev I.V."/>
            <person name="Guerin-Laguette A."/>
            <person name="Yu F."/>
            <person name="Martin F.M."/>
        </authorList>
    </citation>
    <scope>NUCLEOTIDE SEQUENCE</scope>
    <source>
        <strain evidence="2">QP</strain>
    </source>
</reference>
<evidence type="ECO:0000313" key="3">
    <source>
        <dbReference type="Proteomes" id="UP001201163"/>
    </source>
</evidence>